<comment type="caution">
    <text evidence="2">The sequence shown here is derived from an EMBL/GenBank/DDBJ whole genome shotgun (WGS) entry which is preliminary data.</text>
</comment>
<proteinExistence type="predicted"/>
<gene>
    <name evidence="2" type="ORF">EVAR_20442_1</name>
</gene>
<evidence type="ECO:0000256" key="1">
    <source>
        <dbReference type="SAM" id="MobiDB-lite"/>
    </source>
</evidence>
<feature type="region of interest" description="Disordered" evidence="1">
    <location>
        <begin position="1"/>
        <end position="30"/>
    </location>
</feature>
<organism evidence="2 3">
    <name type="scientific">Eumeta variegata</name>
    <name type="common">Bagworm moth</name>
    <name type="synonym">Eumeta japonica</name>
    <dbReference type="NCBI Taxonomy" id="151549"/>
    <lineage>
        <taxon>Eukaryota</taxon>
        <taxon>Metazoa</taxon>
        <taxon>Ecdysozoa</taxon>
        <taxon>Arthropoda</taxon>
        <taxon>Hexapoda</taxon>
        <taxon>Insecta</taxon>
        <taxon>Pterygota</taxon>
        <taxon>Neoptera</taxon>
        <taxon>Endopterygota</taxon>
        <taxon>Lepidoptera</taxon>
        <taxon>Glossata</taxon>
        <taxon>Ditrysia</taxon>
        <taxon>Tineoidea</taxon>
        <taxon>Psychidae</taxon>
        <taxon>Oiketicinae</taxon>
        <taxon>Eumeta</taxon>
    </lineage>
</organism>
<protein>
    <submittedName>
        <fullName evidence="2">Uncharacterized protein</fullName>
    </submittedName>
</protein>
<dbReference type="Proteomes" id="UP000299102">
    <property type="component" value="Unassembled WGS sequence"/>
</dbReference>
<sequence length="107" mass="12367">MDNKKKPSGAFKSKQRQERKDIKQNCPKLYEYNPQNSTSVKFVPKASQWRKIGSRVRRRKGRGALNLRIASFAGNSERRSFVRCTVPTIGYSYPSSLRHKRQVPLLA</sequence>
<dbReference type="AlphaFoldDB" id="A0A4C1TY32"/>
<dbReference type="EMBL" id="BGZK01000102">
    <property type="protein sequence ID" value="GBP18910.1"/>
    <property type="molecule type" value="Genomic_DNA"/>
</dbReference>
<dbReference type="OrthoDB" id="10054259at2759"/>
<keyword evidence="3" id="KW-1185">Reference proteome</keyword>
<evidence type="ECO:0000313" key="2">
    <source>
        <dbReference type="EMBL" id="GBP18910.1"/>
    </source>
</evidence>
<name>A0A4C1TY32_EUMVA</name>
<evidence type="ECO:0000313" key="3">
    <source>
        <dbReference type="Proteomes" id="UP000299102"/>
    </source>
</evidence>
<reference evidence="2 3" key="1">
    <citation type="journal article" date="2019" name="Commun. Biol.">
        <title>The bagworm genome reveals a unique fibroin gene that provides high tensile strength.</title>
        <authorList>
            <person name="Kono N."/>
            <person name="Nakamura H."/>
            <person name="Ohtoshi R."/>
            <person name="Tomita M."/>
            <person name="Numata K."/>
            <person name="Arakawa K."/>
        </authorList>
    </citation>
    <scope>NUCLEOTIDE SEQUENCE [LARGE SCALE GENOMIC DNA]</scope>
</reference>
<accession>A0A4C1TY32</accession>